<dbReference type="GO" id="GO:0005525">
    <property type="term" value="F:GTP binding"/>
    <property type="evidence" value="ECO:0007669"/>
    <property type="project" value="UniProtKB-KW"/>
</dbReference>
<proteinExistence type="inferred from homology"/>
<dbReference type="Pfam" id="PF20266">
    <property type="entry name" value="Mab-21_C"/>
    <property type="match status" value="1"/>
</dbReference>
<dbReference type="InterPro" id="IPR046903">
    <property type="entry name" value="Mab-21-like_nuc_Trfase"/>
</dbReference>
<evidence type="ECO:0000256" key="4">
    <source>
        <dbReference type="ARBA" id="ARBA00022679"/>
    </source>
</evidence>
<feature type="region of interest" description="Disordered" evidence="12">
    <location>
        <begin position="1"/>
        <end position="21"/>
    </location>
</feature>
<evidence type="ECO:0000259" key="13">
    <source>
        <dbReference type="Pfam" id="PF03281"/>
    </source>
</evidence>
<name>A0A1E1W9T9_PECGO</name>
<comment type="cofactor">
    <cofactor evidence="1">
        <name>Mn(2+)</name>
        <dbReference type="ChEBI" id="CHEBI:29035"/>
    </cofactor>
</comment>
<dbReference type="GO" id="GO:0005524">
    <property type="term" value="F:ATP binding"/>
    <property type="evidence" value="ECO:0007669"/>
    <property type="project" value="UniProtKB-KW"/>
</dbReference>
<gene>
    <name evidence="15" type="ORF">g.7748</name>
</gene>
<comment type="similarity">
    <text evidence="3">Belongs to the mab-21 family.</text>
</comment>
<evidence type="ECO:0000256" key="6">
    <source>
        <dbReference type="ARBA" id="ARBA00022723"/>
    </source>
</evidence>
<feature type="domain" description="Mab-21-like nucleotidyltransferase" evidence="13">
    <location>
        <begin position="84"/>
        <end position="279"/>
    </location>
</feature>
<dbReference type="EMBL" id="GDQN01007345">
    <property type="protein sequence ID" value="JAT83709.1"/>
    <property type="molecule type" value="Transcribed_RNA"/>
</dbReference>
<keyword evidence="8" id="KW-0067">ATP-binding</keyword>
<dbReference type="GO" id="GO:0016779">
    <property type="term" value="F:nucleotidyltransferase activity"/>
    <property type="evidence" value="ECO:0007669"/>
    <property type="project" value="UniProtKB-KW"/>
</dbReference>
<keyword evidence="6" id="KW-0479">Metal-binding</keyword>
<organism evidence="15">
    <name type="scientific">Pectinophora gossypiella</name>
    <name type="common">Cotton pink bollworm</name>
    <name type="synonym">Depressaria gossypiella</name>
    <dbReference type="NCBI Taxonomy" id="13191"/>
    <lineage>
        <taxon>Eukaryota</taxon>
        <taxon>Metazoa</taxon>
        <taxon>Ecdysozoa</taxon>
        <taxon>Arthropoda</taxon>
        <taxon>Hexapoda</taxon>
        <taxon>Insecta</taxon>
        <taxon>Pterygota</taxon>
        <taxon>Neoptera</taxon>
        <taxon>Endopterygota</taxon>
        <taxon>Lepidoptera</taxon>
        <taxon>Glossata</taxon>
        <taxon>Ditrysia</taxon>
        <taxon>Gelechioidea</taxon>
        <taxon>Gelechiidae</taxon>
        <taxon>Apatetrinae</taxon>
        <taxon>Pectinophora</taxon>
    </lineage>
</organism>
<dbReference type="OrthoDB" id="1877767at2759"/>
<dbReference type="GO" id="GO:0046872">
    <property type="term" value="F:metal ion binding"/>
    <property type="evidence" value="ECO:0007669"/>
    <property type="project" value="UniProtKB-KW"/>
</dbReference>
<dbReference type="PANTHER" id="PTHR10656">
    <property type="entry name" value="CELL FATE DETERMINING PROTEIN MAB21-RELATED"/>
    <property type="match status" value="1"/>
</dbReference>
<feature type="domain" description="Mab-21-like HhH/H2TH-like" evidence="14">
    <location>
        <begin position="288"/>
        <end position="380"/>
    </location>
</feature>
<evidence type="ECO:0000256" key="2">
    <source>
        <dbReference type="ARBA" id="ARBA00001946"/>
    </source>
</evidence>
<evidence type="ECO:0000256" key="12">
    <source>
        <dbReference type="SAM" id="MobiDB-lite"/>
    </source>
</evidence>
<keyword evidence="4" id="KW-0808">Transferase</keyword>
<dbReference type="Pfam" id="PF03281">
    <property type="entry name" value="Mab-21"/>
    <property type="match status" value="1"/>
</dbReference>
<dbReference type="PANTHER" id="PTHR10656:SF42">
    <property type="entry name" value="CYCLIC GMP-AMP SYNTHASE-LIKE PROTEIN-RELATED"/>
    <property type="match status" value="1"/>
</dbReference>
<protein>
    <submittedName>
        <fullName evidence="15">Uncharacterized protein</fullName>
    </submittedName>
</protein>
<dbReference type="InterPro" id="IPR046906">
    <property type="entry name" value="Mab-21_HhH/H2TH-like"/>
</dbReference>
<evidence type="ECO:0000256" key="3">
    <source>
        <dbReference type="ARBA" id="ARBA00008307"/>
    </source>
</evidence>
<evidence type="ECO:0000313" key="15">
    <source>
        <dbReference type="EMBL" id="JAT83709.1"/>
    </source>
</evidence>
<keyword evidence="9" id="KW-0460">Magnesium</keyword>
<keyword evidence="5" id="KW-0548">Nucleotidyltransferase</keyword>
<evidence type="ECO:0000256" key="5">
    <source>
        <dbReference type="ARBA" id="ARBA00022695"/>
    </source>
</evidence>
<accession>A0A1E1W9T9</accession>
<comment type="cofactor">
    <cofactor evidence="2">
        <name>Mg(2+)</name>
        <dbReference type="ChEBI" id="CHEBI:18420"/>
    </cofactor>
</comment>
<reference evidence="15" key="1">
    <citation type="submission" date="2015-09" db="EMBL/GenBank/DDBJ databases">
        <title>De novo assembly of Pectinophora gossypiella (Pink Bollworm) gut transcriptome.</title>
        <authorList>
            <person name="Tassone E.E."/>
        </authorList>
    </citation>
    <scope>NUCLEOTIDE SEQUENCE</scope>
</reference>
<evidence type="ECO:0000256" key="10">
    <source>
        <dbReference type="ARBA" id="ARBA00023134"/>
    </source>
</evidence>
<evidence type="ECO:0000259" key="14">
    <source>
        <dbReference type="Pfam" id="PF20266"/>
    </source>
</evidence>
<evidence type="ECO:0000256" key="11">
    <source>
        <dbReference type="ARBA" id="ARBA00023211"/>
    </source>
</evidence>
<evidence type="ECO:0000256" key="1">
    <source>
        <dbReference type="ARBA" id="ARBA00001936"/>
    </source>
</evidence>
<evidence type="ECO:0000256" key="9">
    <source>
        <dbReference type="ARBA" id="ARBA00022842"/>
    </source>
</evidence>
<dbReference type="SMART" id="SM01265">
    <property type="entry name" value="Mab-21"/>
    <property type="match status" value="1"/>
</dbReference>
<dbReference type="Gene3D" id="1.10.1410.40">
    <property type="match status" value="1"/>
</dbReference>
<dbReference type="InterPro" id="IPR024810">
    <property type="entry name" value="MAB21L/cGLR"/>
</dbReference>
<dbReference type="AlphaFoldDB" id="A0A1E1W9T9"/>
<keyword evidence="11" id="KW-0464">Manganese</keyword>
<evidence type="ECO:0000256" key="7">
    <source>
        <dbReference type="ARBA" id="ARBA00022741"/>
    </source>
</evidence>
<dbReference type="Gene3D" id="3.30.460.90">
    <property type="match status" value="1"/>
</dbReference>
<evidence type="ECO:0000256" key="8">
    <source>
        <dbReference type="ARBA" id="ARBA00022840"/>
    </source>
</evidence>
<keyword evidence="7" id="KW-0547">Nucleotide-binding</keyword>
<sequence length="406" mass="48024">MSLIQENNQKPKENRKLQQKRNKCKSLEESFKYLNKTYVKMKSKEKKCNNNILYAVLQKFLTIMKNHNPLFCSMKPKLGYLGSYYDGLRVGQPTEYDINVILYLPVNYDKIYLDATGTTHDCTNIFMPSEFRRLSKNPTTVKEGFQKTSIWCDCKYRFSVKKFRSWMQGVVDTAIEKLRLEKNKRLINVDNKRYIIAAKMSGPACTITITPEGRDNDNNKVIDVDLVPTFSFELPKKPYGSNVLFHYLESINVKREYFVVPKPSQDEFSWRLSFPFQERYYIGNKNNLKSTAKLLKLLRDAQDFKQLASYYIKTIFLWEVQRQNDDFWKRKSLSYLVLHMLNVLRYCLAQENIKNFWCPEMNLIKGKLKSETCQNWSNRLAVIINDIKKNGKNNPNIIIKYFTKKN</sequence>
<keyword evidence="10" id="KW-0342">GTP-binding</keyword>